<evidence type="ECO:0000256" key="4">
    <source>
        <dbReference type="ARBA" id="ARBA00022723"/>
    </source>
</evidence>
<keyword evidence="7 13" id="KW-0658">Purine biosynthesis</keyword>
<evidence type="ECO:0000256" key="19">
    <source>
        <dbReference type="RuleBase" id="RU003927"/>
    </source>
</evidence>
<evidence type="ECO:0000256" key="7">
    <source>
        <dbReference type="ARBA" id="ARBA00022755"/>
    </source>
</evidence>
<evidence type="ECO:0000256" key="10">
    <source>
        <dbReference type="ARBA" id="ARBA00023027"/>
    </source>
</evidence>
<feature type="binding site" evidence="13 16">
    <location>
        <begin position="296"/>
        <end position="298"/>
    </location>
    <ligand>
        <name>NAD(+)</name>
        <dbReference type="ChEBI" id="CHEBI:57540"/>
    </ligand>
</feature>
<dbReference type="InterPro" id="IPR005990">
    <property type="entry name" value="IMP_DH"/>
</dbReference>
<dbReference type="KEGG" id="omr:OXIME_001357"/>
<dbReference type="FunFam" id="3.20.20.70:FF:000003">
    <property type="entry name" value="GMP reductase"/>
    <property type="match status" value="1"/>
</dbReference>
<sequence>MFKDKFTSIREGYTFDDVLLLPAKTSVEPKEVEIFSKVSRNINVRVPIVSSPMDTVTEADMAIAIARYGGIGIVHRNMTVNEQARIVVKVKRSESTIIRNVLTVSPETSLVEVRSIMKAKNVSGFPVVSGEKLVGILTKRDLEFAGKSSKVVNEVMVKDVVSAPDNINIEDAREILYRNRIEKLPLVDKGNRVVGLITAKDIVTREKFPDATRDSKGQLMVGAAVGPFDIERAQTMEKMGADLIVIDTAHAHNENVLNSLKKMRKGISIDLVAGNIATAKAAEDLISTGVDGLRVGIGPGSICTTRIIAGIGVPQITAISDVAEAASSENIPVIADGGIRYSGDIVKALAAGANVVMLGSLLAGTEESPGVEMIINGRKYKSYRGMGSIGAIQTGISDRYGKIGANKFVAEGVEGAVPYRGKVEEVLFQLMGGLKSGMGYVGARTVQDLRENGEFVKITSSGLRESHPHDIRIMMEPPNYQIYQT</sequence>
<dbReference type="InterPro" id="IPR001093">
    <property type="entry name" value="IMP_DH_GMPRt"/>
</dbReference>
<accession>A0AAX4NIG5</accession>
<comment type="subunit">
    <text evidence="3 13">Homotetramer.</text>
</comment>
<feature type="binding site" evidence="16">
    <location>
        <begin position="247"/>
        <end position="249"/>
    </location>
    <ligand>
        <name>NAD(+)</name>
        <dbReference type="ChEBI" id="CHEBI:57540"/>
    </ligand>
</feature>
<keyword evidence="4 13" id="KW-0479">Metal-binding</keyword>
<comment type="pathway">
    <text evidence="13 20">Purine metabolism; XMP biosynthesis via de novo pathway; XMP from IMP: step 1/1.</text>
</comment>
<feature type="active site" description="Proton acceptor" evidence="13 14">
    <location>
        <position position="399"/>
    </location>
</feature>
<comment type="function">
    <text evidence="13">Catalyzes the conversion of inosine 5'-phosphate (IMP) to xanthosine 5'-phosphate (XMP), the first committed and rate-limiting step in the de novo synthesis of guanine nucleotides, and therefore plays an important role in the regulation of cell growth.</text>
</comment>
<feature type="binding site" evidence="13 15">
    <location>
        <begin position="336"/>
        <end position="338"/>
    </location>
    <ligand>
        <name>IMP</name>
        <dbReference type="ChEBI" id="CHEBI:58053"/>
    </ligand>
</feature>
<evidence type="ECO:0000256" key="17">
    <source>
        <dbReference type="PIRSR" id="PIRSR000130-4"/>
    </source>
</evidence>
<evidence type="ECO:0000256" key="2">
    <source>
        <dbReference type="ARBA" id="ARBA00005502"/>
    </source>
</evidence>
<evidence type="ECO:0000256" key="12">
    <source>
        <dbReference type="ARBA" id="ARBA00048028"/>
    </source>
</evidence>
<keyword evidence="11 18" id="KW-0129">CBS domain</keyword>
<feature type="binding site" evidence="13">
    <location>
        <position position="247"/>
    </location>
    <ligand>
        <name>NAD(+)</name>
        <dbReference type="ChEBI" id="CHEBI:57540"/>
    </ligand>
</feature>
<dbReference type="GO" id="GO:0046872">
    <property type="term" value="F:metal ion binding"/>
    <property type="evidence" value="ECO:0007669"/>
    <property type="project" value="UniProtKB-UniRule"/>
</dbReference>
<evidence type="ECO:0000256" key="3">
    <source>
        <dbReference type="ARBA" id="ARBA00011881"/>
    </source>
</evidence>
<feature type="binding site" description="in other chain" evidence="13 17">
    <location>
        <position position="303"/>
    </location>
    <ligand>
        <name>K(+)</name>
        <dbReference type="ChEBI" id="CHEBI:29103"/>
        <note>ligand shared between two tetrameric partners</note>
    </ligand>
</feature>
<dbReference type="InterPro" id="IPR015875">
    <property type="entry name" value="IMP_DH/GMP_Rdtase_CS"/>
</dbReference>
<evidence type="ECO:0000256" key="16">
    <source>
        <dbReference type="PIRSR" id="PIRSR000130-3"/>
    </source>
</evidence>
<comment type="similarity">
    <text evidence="2 13 19">Belongs to the IMPDH/GMPR family.</text>
</comment>
<dbReference type="InterPro" id="IPR013785">
    <property type="entry name" value="Aldolase_TIM"/>
</dbReference>
<dbReference type="PIRSF" id="PIRSF000130">
    <property type="entry name" value="IMPDH"/>
    <property type="match status" value="1"/>
</dbReference>
<evidence type="ECO:0000256" key="5">
    <source>
        <dbReference type="ARBA" id="ARBA00022737"/>
    </source>
</evidence>
<dbReference type="EMBL" id="CP133772">
    <property type="protein sequence ID" value="WYY00773.1"/>
    <property type="molecule type" value="Genomic_DNA"/>
</dbReference>
<dbReference type="Pfam" id="PF00571">
    <property type="entry name" value="CBS"/>
    <property type="match status" value="2"/>
</dbReference>
<evidence type="ECO:0000256" key="15">
    <source>
        <dbReference type="PIRSR" id="PIRSR000130-2"/>
    </source>
</evidence>
<dbReference type="NCBIfam" id="TIGR01302">
    <property type="entry name" value="IMP_dehydrog"/>
    <property type="match status" value="1"/>
</dbReference>
<evidence type="ECO:0000256" key="6">
    <source>
        <dbReference type="ARBA" id="ARBA00022749"/>
    </source>
</evidence>
<dbReference type="CDD" id="cd04601">
    <property type="entry name" value="CBS_pair_IMPDH"/>
    <property type="match status" value="1"/>
</dbReference>
<feature type="binding site" evidence="13">
    <location>
        <position position="465"/>
    </location>
    <ligand>
        <name>K(+)</name>
        <dbReference type="ChEBI" id="CHEBI:29103"/>
        <note>ligand shared between two tetrameric partners</note>
    </ligand>
</feature>
<dbReference type="InterPro" id="IPR000644">
    <property type="entry name" value="CBS_dom"/>
</dbReference>
<dbReference type="GO" id="GO:0006183">
    <property type="term" value="P:GTP biosynthetic process"/>
    <property type="evidence" value="ECO:0007669"/>
    <property type="project" value="TreeGrafter"/>
</dbReference>
<comment type="cofactor">
    <cofactor evidence="1 13">
        <name>K(+)</name>
        <dbReference type="ChEBI" id="CHEBI:29103"/>
    </cofactor>
</comment>
<comment type="caution">
    <text evidence="13">Lacks conserved residue(s) required for the propagation of feature annotation.</text>
</comment>
<evidence type="ECO:0000256" key="14">
    <source>
        <dbReference type="PIRSR" id="PIRSR000130-1"/>
    </source>
</evidence>
<protein>
    <recommendedName>
        <fullName evidence="13 20">Inosine-5'-monophosphate dehydrogenase</fullName>
        <shortName evidence="13">IMP dehydrogenase</shortName>
        <shortName evidence="13">IMPD</shortName>
        <shortName evidence="13">IMPDH</shortName>
        <ecNumber evidence="13 20">1.1.1.205</ecNumber>
    </recommendedName>
</protein>
<dbReference type="CDD" id="cd00381">
    <property type="entry name" value="IMPDH"/>
    <property type="match status" value="1"/>
</dbReference>
<dbReference type="SMART" id="SM01240">
    <property type="entry name" value="IMPDH"/>
    <property type="match status" value="1"/>
</dbReference>
<dbReference type="PANTHER" id="PTHR11911">
    <property type="entry name" value="INOSINE-5-MONOPHOSPHATE DEHYDROGENASE RELATED"/>
    <property type="match status" value="1"/>
</dbReference>
<feature type="domain" description="CBS" evidence="21">
    <location>
        <begin position="156"/>
        <end position="212"/>
    </location>
</feature>
<evidence type="ECO:0000256" key="11">
    <source>
        <dbReference type="ARBA" id="ARBA00023122"/>
    </source>
</evidence>
<keyword evidence="9 13" id="KW-0560">Oxidoreductase</keyword>
<feature type="binding site" description="in other chain" evidence="13 17">
    <location>
        <position position="298"/>
    </location>
    <ligand>
        <name>K(+)</name>
        <dbReference type="ChEBI" id="CHEBI:29103"/>
        <note>ligand shared between two tetrameric partners</note>
    </ligand>
</feature>
<evidence type="ECO:0000313" key="23">
    <source>
        <dbReference type="Proteomes" id="UP001451606"/>
    </source>
</evidence>
<evidence type="ECO:0000256" key="8">
    <source>
        <dbReference type="ARBA" id="ARBA00022958"/>
    </source>
</evidence>
<feature type="active site" description="Thioimidate intermediate" evidence="13 14">
    <location>
        <position position="303"/>
    </location>
</feature>
<dbReference type="PROSITE" id="PS00487">
    <property type="entry name" value="IMP_DH_GMP_RED"/>
    <property type="match status" value="1"/>
</dbReference>
<dbReference type="Gene3D" id="3.20.20.70">
    <property type="entry name" value="Aldolase class I"/>
    <property type="match status" value="1"/>
</dbReference>
<evidence type="ECO:0000256" key="20">
    <source>
        <dbReference type="RuleBase" id="RU003928"/>
    </source>
</evidence>
<organism evidence="22 23">
    <name type="scientific">Oxyplasma meridianum</name>
    <dbReference type="NCBI Taxonomy" id="3073602"/>
    <lineage>
        <taxon>Archaea</taxon>
        <taxon>Methanobacteriati</taxon>
        <taxon>Thermoplasmatota</taxon>
        <taxon>Thermoplasmata</taxon>
        <taxon>Thermoplasmatales</taxon>
        <taxon>Thermoplasmataceae</taxon>
        <taxon>Oxyplasma</taxon>
    </lineage>
</organism>
<comment type="activity regulation">
    <text evidence="13">Mycophenolic acid (MPA) is a non-competitive inhibitor that prevents formation of the closed enzyme conformation by binding to the same site as the amobile flap. In contrast, mizoribine monophosphate (MZP) is a competitive inhibitor that induces the closed conformation. MPA is a potent inhibitor of mammalian IMPDHs but a poor inhibitor of the bacterial enzymes. MZP is a more potent inhibitor of bacterial IMPDH.</text>
</comment>
<feature type="binding site" evidence="13 15">
    <location>
        <begin position="383"/>
        <end position="387"/>
    </location>
    <ligand>
        <name>IMP</name>
        <dbReference type="ChEBI" id="CHEBI:58053"/>
    </ligand>
</feature>
<keyword evidence="23" id="KW-1185">Reference proteome</keyword>
<dbReference type="InterPro" id="IPR046342">
    <property type="entry name" value="CBS_dom_sf"/>
</dbReference>
<keyword evidence="5" id="KW-0677">Repeat</keyword>
<dbReference type="Proteomes" id="UP001451606">
    <property type="component" value="Chromosome"/>
</dbReference>
<evidence type="ECO:0000313" key="22">
    <source>
        <dbReference type="EMBL" id="WYY00773.1"/>
    </source>
</evidence>
<comment type="catalytic activity">
    <reaction evidence="12 13 20">
        <text>IMP + NAD(+) + H2O = XMP + NADH + H(+)</text>
        <dbReference type="Rhea" id="RHEA:11708"/>
        <dbReference type="ChEBI" id="CHEBI:15377"/>
        <dbReference type="ChEBI" id="CHEBI:15378"/>
        <dbReference type="ChEBI" id="CHEBI:57464"/>
        <dbReference type="ChEBI" id="CHEBI:57540"/>
        <dbReference type="ChEBI" id="CHEBI:57945"/>
        <dbReference type="ChEBI" id="CHEBI:58053"/>
        <dbReference type="EC" id="1.1.1.205"/>
    </reaction>
</comment>
<proteinExistence type="inferred from homology"/>
<dbReference type="GO" id="GO:0000166">
    <property type="term" value="F:nucleotide binding"/>
    <property type="evidence" value="ECO:0007669"/>
    <property type="project" value="UniProtKB-UniRule"/>
</dbReference>
<evidence type="ECO:0000256" key="18">
    <source>
        <dbReference type="PROSITE-ProRule" id="PRU00703"/>
    </source>
</evidence>
<keyword evidence="6 13" id="KW-0332">GMP biosynthesis</keyword>
<dbReference type="AlphaFoldDB" id="A0AAX4NIG5"/>
<dbReference type="Pfam" id="PF00478">
    <property type="entry name" value="IMPDH"/>
    <property type="match status" value="1"/>
</dbReference>
<feature type="domain" description="CBS" evidence="21">
    <location>
        <begin position="97"/>
        <end position="155"/>
    </location>
</feature>
<evidence type="ECO:0000256" key="13">
    <source>
        <dbReference type="HAMAP-Rule" id="MF_01964"/>
    </source>
</evidence>
<dbReference type="EC" id="1.1.1.205" evidence="13 20"/>
<dbReference type="HAMAP" id="MF_01964">
    <property type="entry name" value="IMPDH"/>
    <property type="match status" value="1"/>
</dbReference>
<feature type="binding site" evidence="13">
    <location>
        <position position="466"/>
    </location>
    <ligand>
        <name>K(+)</name>
        <dbReference type="ChEBI" id="CHEBI:29103"/>
        <note>ligand shared between two tetrameric partners</note>
    </ligand>
</feature>
<reference evidence="22 23" key="1">
    <citation type="submission" date="2023-09" db="EMBL/GenBank/DDBJ databases">
        <authorList>
            <person name="Golyshina O.V."/>
            <person name="Lunev E.A."/>
            <person name="Bargiela R."/>
            <person name="Gaines M.C."/>
            <person name="Daum B."/>
            <person name="Bale N.J."/>
            <person name="Koenen M."/>
            <person name="Sinninghe Damst J.S."/>
            <person name="Yakimov M."/>
            <person name="Golyshin P.N."/>
        </authorList>
    </citation>
    <scope>NUCLEOTIDE SEQUENCE [LARGE SCALE GENOMIC DNA]</scope>
    <source>
        <strain evidence="22 23">M1</strain>
    </source>
</reference>
<dbReference type="PROSITE" id="PS51371">
    <property type="entry name" value="CBS"/>
    <property type="match status" value="2"/>
</dbReference>
<feature type="binding site" evidence="13 15">
    <location>
        <position position="411"/>
    </location>
    <ligand>
        <name>IMP</name>
        <dbReference type="ChEBI" id="CHEBI:58053"/>
    </ligand>
</feature>
<feature type="binding site" evidence="13 15">
    <location>
        <begin position="359"/>
        <end position="360"/>
    </location>
    <ligand>
        <name>IMP</name>
        <dbReference type="ChEBI" id="CHEBI:58053"/>
    </ligand>
</feature>
<feature type="binding site" evidence="13 15">
    <location>
        <position position="301"/>
    </location>
    <ligand>
        <name>IMP</name>
        <dbReference type="ChEBI" id="CHEBI:58053"/>
    </ligand>
</feature>
<feature type="binding site" evidence="13">
    <location>
        <position position="467"/>
    </location>
    <ligand>
        <name>K(+)</name>
        <dbReference type="ChEBI" id="CHEBI:29103"/>
        <note>ligand shared between two tetrameric partners</note>
    </ligand>
</feature>
<dbReference type="SUPFAM" id="SSF51412">
    <property type="entry name" value="Inosine monophosphate dehydrogenase (IMPDH)"/>
    <property type="match status" value="1"/>
</dbReference>
<keyword evidence="8 13" id="KW-0630">Potassium</keyword>
<gene>
    <name evidence="13 22" type="primary">guaB</name>
    <name evidence="22" type="ORF">OXIME_001357</name>
</gene>
<dbReference type="GO" id="GO:0003938">
    <property type="term" value="F:IMP dehydrogenase activity"/>
    <property type="evidence" value="ECO:0007669"/>
    <property type="project" value="UniProtKB-UniRule"/>
</dbReference>
<dbReference type="GO" id="GO:0006177">
    <property type="term" value="P:GMP biosynthetic process"/>
    <property type="evidence" value="ECO:0007669"/>
    <property type="project" value="UniProtKB-UniRule"/>
</dbReference>
<dbReference type="PANTHER" id="PTHR11911:SF111">
    <property type="entry name" value="INOSINE-5'-MONOPHOSPHATE DEHYDROGENASE"/>
    <property type="match status" value="1"/>
</dbReference>
<dbReference type="SMART" id="SM00116">
    <property type="entry name" value="CBS"/>
    <property type="match status" value="2"/>
</dbReference>
<keyword evidence="10 13" id="KW-0520">NAD</keyword>
<name>A0AAX4NIG5_9ARCH</name>
<evidence type="ECO:0000256" key="1">
    <source>
        <dbReference type="ARBA" id="ARBA00001958"/>
    </source>
</evidence>
<feature type="binding site" description="in other chain" evidence="13 17">
    <location>
        <position position="300"/>
    </location>
    <ligand>
        <name>K(+)</name>
        <dbReference type="ChEBI" id="CHEBI:29103"/>
        <note>ligand shared between two tetrameric partners</note>
    </ligand>
</feature>
<dbReference type="SUPFAM" id="SSF54631">
    <property type="entry name" value="CBS-domain pair"/>
    <property type="match status" value="1"/>
</dbReference>
<evidence type="ECO:0000256" key="9">
    <source>
        <dbReference type="ARBA" id="ARBA00023002"/>
    </source>
</evidence>
<evidence type="ECO:0000259" key="21">
    <source>
        <dbReference type="PROSITE" id="PS51371"/>
    </source>
</evidence>